<evidence type="ECO:0000313" key="1">
    <source>
        <dbReference type="EMBL" id="OBU64391.1"/>
    </source>
</evidence>
<dbReference type="EMBL" id="LYVJ01000015">
    <property type="protein sequence ID" value="OBU64391.1"/>
    <property type="molecule type" value="Genomic_DNA"/>
</dbReference>
<reference evidence="1 2" key="1">
    <citation type="submission" date="2016-05" db="EMBL/GenBank/DDBJ databases">
        <title>Draft Genome Sequences of Stenotrophomonas maltophilia Strains Sm32COP, Sm41DVV, Sm46PAILV, SmF3, SmF22, SmSOFb1 and SmCVFa1, Isolated from Different Manures, in France.</title>
        <authorList>
            <person name="Nazaret S."/>
            <person name="Bodilis J."/>
        </authorList>
    </citation>
    <scope>NUCLEOTIDE SEQUENCE [LARGE SCALE GENOMIC DNA]</scope>
    <source>
        <strain evidence="1 2">Sm46PAILV</strain>
    </source>
</reference>
<accession>A0A1A6XP48</accession>
<protein>
    <submittedName>
        <fullName evidence="1">Uncharacterized protein</fullName>
    </submittedName>
</protein>
<gene>
    <name evidence="1" type="ORF">A9K58_17525</name>
</gene>
<dbReference type="OrthoDB" id="7002555at2"/>
<dbReference type="Proteomes" id="UP000092256">
    <property type="component" value="Unassembled WGS sequence"/>
</dbReference>
<evidence type="ECO:0000313" key="2">
    <source>
        <dbReference type="Proteomes" id="UP000092256"/>
    </source>
</evidence>
<comment type="caution">
    <text evidence="1">The sequence shown here is derived from an EMBL/GenBank/DDBJ whole genome shotgun (WGS) entry which is preliminary data.</text>
</comment>
<dbReference type="RefSeq" id="WP_065200554.1">
    <property type="nucleotide sequence ID" value="NZ_LYVJ01000015.1"/>
</dbReference>
<dbReference type="AlphaFoldDB" id="A0A1A6XP48"/>
<proteinExistence type="predicted"/>
<name>A0A1A6XP48_STEMA</name>
<organism evidence="1 2">
    <name type="scientific">Stenotrophomonas maltophilia</name>
    <name type="common">Pseudomonas maltophilia</name>
    <name type="synonym">Xanthomonas maltophilia</name>
    <dbReference type="NCBI Taxonomy" id="40324"/>
    <lineage>
        <taxon>Bacteria</taxon>
        <taxon>Pseudomonadati</taxon>
        <taxon>Pseudomonadota</taxon>
        <taxon>Gammaproteobacteria</taxon>
        <taxon>Lysobacterales</taxon>
        <taxon>Lysobacteraceae</taxon>
        <taxon>Stenotrophomonas</taxon>
        <taxon>Stenotrophomonas maltophilia group</taxon>
    </lineage>
</organism>
<sequence>MDTIDLQEARLVLDELLRLHAEFEEIAEAGDDHRSLSHDDLDQYRQRLVALKAHLKQRASTGTVDGARRRPTRIEDAFYEPAVRKASANFALRTNAPPAQWASGLYSPSADISYLASQLDELIREAG</sequence>